<evidence type="ECO:0000313" key="9">
    <source>
        <dbReference type="Proteomes" id="UP001200034"/>
    </source>
</evidence>
<dbReference type="EMBL" id="JAJJHW010001127">
    <property type="protein sequence ID" value="KAH8377437.1"/>
    <property type="molecule type" value="Genomic_DNA"/>
</dbReference>
<organism evidence="8 9">
    <name type="scientific">Drosophila rubida</name>
    <dbReference type="NCBI Taxonomy" id="30044"/>
    <lineage>
        <taxon>Eukaryota</taxon>
        <taxon>Metazoa</taxon>
        <taxon>Ecdysozoa</taxon>
        <taxon>Arthropoda</taxon>
        <taxon>Hexapoda</taxon>
        <taxon>Insecta</taxon>
        <taxon>Pterygota</taxon>
        <taxon>Neoptera</taxon>
        <taxon>Endopterygota</taxon>
        <taxon>Diptera</taxon>
        <taxon>Brachycera</taxon>
        <taxon>Muscomorpha</taxon>
        <taxon>Ephydroidea</taxon>
        <taxon>Drosophilidae</taxon>
        <taxon>Drosophila</taxon>
    </lineage>
</organism>
<dbReference type="GO" id="GO:0043015">
    <property type="term" value="F:gamma-tubulin binding"/>
    <property type="evidence" value="ECO:0007669"/>
    <property type="project" value="InterPro"/>
</dbReference>
<dbReference type="InterPro" id="IPR041470">
    <property type="entry name" value="GCP_N"/>
</dbReference>
<dbReference type="AlphaFoldDB" id="A0AAD4K4J3"/>
<evidence type="ECO:0000259" key="6">
    <source>
        <dbReference type="Pfam" id="PF04130"/>
    </source>
</evidence>
<dbReference type="GO" id="GO:0000278">
    <property type="term" value="P:mitotic cell cycle"/>
    <property type="evidence" value="ECO:0007669"/>
    <property type="project" value="TreeGrafter"/>
</dbReference>
<comment type="caution">
    <text evidence="8">The sequence shown here is derived from an EMBL/GenBank/DDBJ whole genome shotgun (WGS) entry which is preliminary data.</text>
</comment>
<dbReference type="GO" id="GO:0007020">
    <property type="term" value="P:microtubule nucleation"/>
    <property type="evidence" value="ECO:0007669"/>
    <property type="project" value="InterPro"/>
</dbReference>
<sequence length="1051" mass="122537">MSQDQQQLALSPPDLDRNKVFKLLGKLSISLGCNHPNLDHIMQVFKPHKPRPDIELMDIQKHFKFLENNAKDLQLQALQQLRSKLFLYLHGMLLKLEPDDQKRRIYLILCYKLFDANSPKIMSLSAILAYREEYIDRLITLVQKIIRINEVELVSARLASKINVLCQLQFDCQLPENIPTIISCVQLERRVEEEQPKAIKCFPIQLKVKAFAYLQHFSKPFSRAQFKGCKRQLGRLELTVLDDIELVRADRVMDCNYLDNWQFHVGDYADLFSVADRELPTDLSFLHRLYQDDDTQSLLSEQPLRLTAGQCTSDEALALPSLSPPTERWQHERFLIGAPRTIINSFRCNPSYQFSNDDPSRPTFFEQLTQFMEMVSTKDCALNAVELKARIRKTMRQAISNHRLSLRVMARMGLSQLLTEAERREYEALRWQHRDCGEWIELGLEDRERDALTAMLGVACMQLKSSAAKSRLMLRSPHHQHTISESFLLLSIGHVGSVFKRMQQLETQLSELDECGGVLAHCLHDELQVLHTYHQQQQLKPESMLRMFWFTRRHLVRFQWFGEVCKALTYSKASLLTSLHLQLGLNGEFDELLQLWLLKATQPLLNRIVKWLLRGELHKVYFIQAHREYANGPLYWRCYFELIDELLPPFLNPELAQLLLGVGRSQRYAWKLLNVTLKCSISADQLHSQLSEACGECYEQQNEEPLREILLTLQQETSKALLLKLNELQPSPLELFCKLHEYLLLTDANFVRNLIELLEPVLEHTVDCYNGQQLNNLLKQLLGKHNEQLFVDQLAGEGKHNWCRFLLRWKLPTHWSALIGDRLEQYASCFTTLWQLHRADYVLNERIRHQQAYFLDNTGLGPTEDILRVTERFIHFIDKLLGVMYTLRDYFLNEVLGNTFKRTYEACKIASTLDTFLALHADYLNTIEYGVFRTASGRKSRLLLAELYAIILQVDVEQRRFLSLCRLVATSINTDSLRAFHWSCLSTCDMICDLEKKFQQTLANLLLALYSAGSQPFVSLAKNLNRNHYHGNKCEQLKLVNTFRFMRKFPR</sequence>
<dbReference type="GO" id="GO:0000930">
    <property type="term" value="C:gamma-tubulin complex"/>
    <property type="evidence" value="ECO:0007669"/>
    <property type="project" value="TreeGrafter"/>
</dbReference>
<proteinExistence type="inferred from homology"/>
<comment type="similarity">
    <text evidence="1 5">Belongs to the TUBGCP family.</text>
</comment>
<dbReference type="InterPro" id="IPR042241">
    <property type="entry name" value="GCP_C_sf"/>
</dbReference>
<dbReference type="Gene3D" id="1.20.120.1900">
    <property type="entry name" value="Gamma-tubulin complex, C-terminal domain"/>
    <property type="match status" value="1"/>
</dbReference>
<feature type="domain" description="Gamma tubulin complex component C-terminal" evidence="6">
    <location>
        <begin position="739"/>
        <end position="1029"/>
    </location>
</feature>
<gene>
    <name evidence="8" type="ORF">KR093_005450</name>
</gene>
<evidence type="ECO:0000256" key="2">
    <source>
        <dbReference type="ARBA" id="ARBA00022490"/>
    </source>
</evidence>
<evidence type="ECO:0000256" key="4">
    <source>
        <dbReference type="ARBA" id="ARBA00023212"/>
    </source>
</evidence>
<dbReference type="GO" id="GO:0051225">
    <property type="term" value="P:spindle assembly"/>
    <property type="evidence" value="ECO:0007669"/>
    <property type="project" value="TreeGrafter"/>
</dbReference>
<keyword evidence="2 5" id="KW-0963">Cytoplasm</keyword>
<dbReference type="Pfam" id="PF04130">
    <property type="entry name" value="GCP_C_terminal"/>
    <property type="match status" value="1"/>
</dbReference>
<evidence type="ECO:0000256" key="3">
    <source>
        <dbReference type="ARBA" id="ARBA00022701"/>
    </source>
</evidence>
<evidence type="ECO:0000256" key="1">
    <source>
        <dbReference type="ARBA" id="ARBA00010337"/>
    </source>
</evidence>
<dbReference type="InterPro" id="IPR007259">
    <property type="entry name" value="GCP"/>
</dbReference>
<dbReference type="PANTHER" id="PTHR19302:SF33">
    <property type="entry name" value="GAMMA-TUBULIN COMPLEX COMPONENT 5"/>
    <property type="match status" value="1"/>
</dbReference>
<dbReference type="GO" id="GO:0051321">
    <property type="term" value="P:meiotic cell cycle"/>
    <property type="evidence" value="ECO:0007669"/>
    <property type="project" value="TreeGrafter"/>
</dbReference>
<accession>A0AAD4K4J3</accession>
<dbReference type="GO" id="GO:0000922">
    <property type="term" value="C:spindle pole"/>
    <property type="evidence" value="ECO:0007669"/>
    <property type="project" value="InterPro"/>
</dbReference>
<keyword evidence="3 5" id="KW-0493">Microtubule</keyword>
<dbReference type="Proteomes" id="UP001200034">
    <property type="component" value="Unassembled WGS sequence"/>
</dbReference>
<keyword evidence="4 5" id="KW-0206">Cytoskeleton</keyword>
<dbReference type="GO" id="GO:0051011">
    <property type="term" value="F:microtubule minus-end binding"/>
    <property type="evidence" value="ECO:0007669"/>
    <property type="project" value="TreeGrafter"/>
</dbReference>
<reference evidence="8" key="1">
    <citation type="journal article" date="2021" name="Mol. Ecol. Resour.">
        <title>Phylogenomic analyses of the genus Drosophila reveals genomic signals of climate adaptation.</title>
        <authorList>
            <person name="Li F."/>
            <person name="Rane R.V."/>
            <person name="Luria V."/>
            <person name="Xiong Z."/>
            <person name="Chen J."/>
            <person name="Li Z."/>
            <person name="Catullo R.A."/>
            <person name="Griffin P.C."/>
            <person name="Schiffer M."/>
            <person name="Pearce S."/>
            <person name="Lee S.F."/>
            <person name="McElroy K."/>
            <person name="Stocker A."/>
            <person name="Shirriffs J."/>
            <person name="Cockerell F."/>
            <person name="Coppin C."/>
            <person name="Sgro C.M."/>
            <person name="Karger A."/>
            <person name="Cain J.W."/>
            <person name="Weber J.A."/>
            <person name="Santpere G."/>
            <person name="Kirschner M.W."/>
            <person name="Hoffmann A.A."/>
            <person name="Oakeshott J.G."/>
            <person name="Zhang G."/>
        </authorList>
    </citation>
    <scope>NUCLEOTIDE SEQUENCE</scope>
    <source>
        <strain evidence="8">BGI-SZ-2011g</strain>
    </source>
</reference>
<name>A0AAD4K4J3_9MUSC</name>
<evidence type="ECO:0000256" key="5">
    <source>
        <dbReference type="RuleBase" id="RU363050"/>
    </source>
</evidence>
<dbReference type="InterPro" id="IPR040457">
    <property type="entry name" value="GCP_C"/>
</dbReference>
<comment type="subcellular location">
    <subcellularLocation>
        <location evidence="5">Cytoplasm</location>
        <location evidence="5">Cytoskeleton</location>
        <location evidence="5">Microtubule organizing center</location>
    </subcellularLocation>
</comment>
<dbReference type="GO" id="GO:0031122">
    <property type="term" value="P:cytoplasmic microtubule organization"/>
    <property type="evidence" value="ECO:0007669"/>
    <property type="project" value="TreeGrafter"/>
</dbReference>
<dbReference type="Pfam" id="PF17681">
    <property type="entry name" value="GCP_N_terminal"/>
    <property type="match status" value="1"/>
</dbReference>
<keyword evidence="9" id="KW-1185">Reference proteome</keyword>
<evidence type="ECO:0000313" key="8">
    <source>
        <dbReference type="EMBL" id="KAH8377437.1"/>
    </source>
</evidence>
<dbReference type="GO" id="GO:0005874">
    <property type="term" value="C:microtubule"/>
    <property type="evidence" value="ECO:0007669"/>
    <property type="project" value="UniProtKB-KW"/>
</dbReference>
<dbReference type="PANTHER" id="PTHR19302">
    <property type="entry name" value="GAMMA TUBULIN COMPLEX PROTEIN"/>
    <property type="match status" value="1"/>
</dbReference>
<protein>
    <recommendedName>
        <fullName evidence="5">Gamma-tubulin complex component</fullName>
    </recommendedName>
</protein>
<evidence type="ECO:0000259" key="7">
    <source>
        <dbReference type="Pfam" id="PF17681"/>
    </source>
</evidence>
<feature type="domain" description="Gamma tubulin complex component protein N-terminal" evidence="7">
    <location>
        <begin position="449"/>
        <end position="722"/>
    </location>
</feature>